<evidence type="ECO:0000259" key="8">
    <source>
        <dbReference type="PROSITE" id="PS50111"/>
    </source>
</evidence>
<dbReference type="EMBL" id="JACSQY010000003">
    <property type="protein sequence ID" value="MBD7907819.1"/>
    <property type="molecule type" value="Genomic_DNA"/>
</dbReference>
<dbReference type="Pfam" id="PF12729">
    <property type="entry name" value="4HB_MCP_1"/>
    <property type="match status" value="1"/>
</dbReference>
<dbReference type="PROSITE" id="PS50885">
    <property type="entry name" value="HAMP"/>
    <property type="match status" value="1"/>
</dbReference>
<evidence type="ECO:0000256" key="4">
    <source>
        <dbReference type="ARBA" id="ARBA00023224"/>
    </source>
</evidence>
<keyword evidence="3 7" id="KW-0472">Membrane</keyword>
<evidence type="ECO:0000259" key="9">
    <source>
        <dbReference type="PROSITE" id="PS50885"/>
    </source>
</evidence>
<dbReference type="PANTHER" id="PTHR32089">
    <property type="entry name" value="METHYL-ACCEPTING CHEMOTAXIS PROTEIN MCPB"/>
    <property type="match status" value="1"/>
</dbReference>
<dbReference type="Pfam" id="PF00015">
    <property type="entry name" value="MCPsignal"/>
    <property type="match status" value="1"/>
</dbReference>
<gene>
    <name evidence="10" type="ORF">H9659_05720</name>
</gene>
<organism evidence="10 11">
    <name type="scientific">Sporosarcina gallistercoris</name>
    <dbReference type="NCBI Taxonomy" id="2762245"/>
    <lineage>
        <taxon>Bacteria</taxon>
        <taxon>Bacillati</taxon>
        <taxon>Bacillota</taxon>
        <taxon>Bacilli</taxon>
        <taxon>Bacillales</taxon>
        <taxon>Caryophanaceae</taxon>
        <taxon>Sporosarcina</taxon>
    </lineage>
</organism>
<dbReference type="CDD" id="cd06225">
    <property type="entry name" value="HAMP"/>
    <property type="match status" value="1"/>
</dbReference>
<reference evidence="10 11" key="1">
    <citation type="submission" date="2020-08" db="EMBL/GenBank/DDBJ databases">
        <title>A Genomic Blueprint of the Chicken Gut Microbiome.</title>
        <authorList>
            <person name="Gilroy R."/>
            <person name="Ravi A."/>
            <person name="Getino M."/>
            <person name="Pursley I."/>
            <person name="Horton D.L."/>
            <person name="Alikhan N.-F."/>
            <person name="Baker D."/>
            <person name="Gharbi K."/>
            <person name="Hall N."/>
            <person name="Watson M."/>
            <person name="Adriaenssens E.M."/>
            <person name="Foster-Nyarko E."/>
            <person name="Jarju S."/>
            <person name="Secka A."/>
            <person name="Antonio M."/>
            <person name="Oren A."/>
            <person name="Chaudhuri R."/>
            <person name="La Ragione R.M."/>
            <person name="Hildebrand F."/>
            <person name="Pallen M.J."/>
        </authorList>
    </citation>
    <scope>NUCLEOTIDE SEQUENCE [LARGE SCALE GENOMIC DNA]</scope>
    <source>
        <strain evidence="10 11">Sa3CUA8</strain>
    </source>
</reference>
<dbReference type="Pfam" id="PF00672">
    <property type="entry name" value="HAMP"/>
    <property type="match status" value="1"/>
</dbReference>
<feature type="domain" description="Methyl-accepting transducer" evidence="8">
    <location>
        <begin position="276"/>
        <end position="512"/>
    </location>
</feature>
<dbReference type="InterPro" id="IPR003660">
    <property type="entry name" value="HAMP_dom"/>
</dbReference>
<evidence type="ECO:0000256" key="2">
    <source>
        <dbReference type="ARBA" id="ARBA00022475"/>
    </source>
</evidence>
<dbReference type="SMART" id="SM00283">
    <property type="entry name" value="MA"/>
    <property type="match status" value="1"/>
</dbReference>
<feature type="domain" description="HAMP" evidence="9">
    <location>
        <begin position="204"/>
        <end position="257"/>
    </location>
</feature>
<evidence type="ECO:0000313" key="11">
    <source>
        <dbReference type="Proteomes" id="UP000659496"/>
    </source>
</evidence>
<dbReference type="SUPFAM" id="SSF58104">
    <property type="entry name" value="Methyl-accepting chemotaxis protein (MCP) signaling domain"/>
    <property type="match status" value="1"/>
</dbReference>
<evidence type="ECO:0000313" key="10">
    <source>
        <dbReference type="EMBL" id="MBD7907819.1"/>
    </source>
</evidence>
<keyword evidence="2" id="KW-1003">Cell membrane</keyword>
<comment type="subcellular location">
    <subcellularLocation>
        <location evidence="1">Cell membrane</location>
    </subcellularLocation>
</comment>
<comment type="caution">
    <text evidence="10">The sequence shown here is derived from an EMBL/GenBank/DDBJ whole genome shotgun (WGS) entry which is preliminary data.</text>
</comment>
<dbReference type="Proteomes" id="UP000659496">
    <property type="component" value="Unassembled WGS sequence"/>
</dbReference>
<dbReference type="Gene3D" id="1.10.287.950">
    <property type="entry name" value="Methyl-accepting chemotaxis protein"/>
    <property type="match status" value="1"/>
</dbReference>
<keyword evidence="4 6" id="KW-0807">Transducer</keyword>
<dbReference type="SMART" id="SM00304">
    <property type="entry name" value="HAMP"/>
    <property type="match status" value="1"/>
</dbReference>
<accession>A0ABR8PI38</accession>
<keyword evidence="7" id="KW-1133">Transmembrane helix</keyword>
<dbReference type="InterPro" id="IPR024478">
    <property type="entry name" value="HlyB_4HB_MCP"/>
</dbReference>
<evidence type="ECO:0000256" key="7">
    <source>
        <dbReference type="SAM" id="Phobius"/>
    </source>
</evidence>
<evidence type="ECO:0000256" key="1">
    <source>
        <dbReference type="ARBA" id="ARBA00004236"/>
    </source>
</evidence>
<keyword evidence="11" id="KW-1185">Reference proteome</keyword>
<evidence type="ECO:0000256" key="5">
    <source>
        <dbReference type="ARBA" id="ARBA00029447"/>
    </source>
</evidence>
<dbReference type="PROSITE" id="PS50111">
    <property type="entry name" value="CHEMOTAXIS_TRANSDUC_2"/>
    <property type="match status" value="1"/>
</dbReference>
<protein>
    <submittedName>
        <fullName evidence="10">Methyl-accepting chemotaxis protein</fullName>
    </submittedName>
</protein>
<dbReference type="InterPro" id="IPR004089">
    <property type="entry name" value="MCPsignal_dom"/>
</dbReference>
<name>A0ABR8PI38_9BACL</name>
<dbReference type="Gene3D" id="6.10.340.10">
    <property type="match status" value="1"/>
</dbReference>
<proteinExistence type="inferred from homology"/>
<feature type="transmembrane region" description="Helical" evidence="7">
    <location>
        <begin position="182"/>
        <end position="203"/>
    </location>
</feature>
<comment type="similarity">
    <text evidence="5">Belongs to the methyl-accepting chemotaxis (MCP) protein family.</text>
</comment>
<sequence length="562" mass="61372">MRMTVGKRLWFGFLAVLIIMVVMGSASFWALTTLDREYKVLINDRIQKVMLLEQLNAIQSQKSNEIRGYMIFDQISYLESRESLIKEFKEKSQTLEKMLHTKKNKELLSEIISSSTSYDELTDKAIKGYQVESKERGIEVSSQASLYQDVMAGQISELITSQEKARGKAEKDLEKSIQTVKLMIIAMAVLAVVAGIVIARMISRMIARPVGQMTEAFQQIASGDLSAEPVTVKNKDEIGDMATAFNGMSSNLRSVMTHVRDSAHQLAAQAEQLSAGAEESLAASETVASIAKQSLQASTDQQSLVSESNAAIGKVLSTVDTISSDNDEMLNSSEKVTKLVQEGSASLATFSAKMSSISSLMKNSSRSITEMAHHSENIRGVTSMITGLADQTNLLALNAAIEAARAGEHGKGFAVVAEEVRNLAEQSKRSSAEIDQLIAVMIENVKQAVEQTEVSASHMQEGLEVTGRTSEVFEEIERAASDVDERVSMVAKSINRMKAMIQHVVDHANSIELLAQQAADEAESARVSSEEQLAVNEEISTSAQLLAELAEKLQQNMNQFTI</sequence>
<dbReference type="PANTHER" id="PTHR32089:SF112">
    <property type="entry name" value="LYSOZYME-LIKE PROTEIN-RELATED"/>
    <property type="match status" value="1"/>
</dbReference>
<evidence type="ECO:0000256" key="3">
    <source>
        <dbReference type="ARBA" id="ARBA00023136"/>
    </source>
</evidence>
<evidence type="ECO:0000256" key="6">
    <source>
        <dbReference type="PROSITE-ProRule" id="PRU00284"/>
    </source>
</evidence>
<keyword evidence="7" id="KW-0812">Transmembrane</keyword>